<comment type="similarity">
    <text evidence="2">Belongs to the MGMT family.</text>
</comment>
<dbReference type="Gene3D" id="1.10.10.10">
    <property type="entry name" value="Winged helix-like DNA-binding domain superfamily/Winged helix DNA-binding domain"/>
    <property type="match status" value="1"/>
</dbReference>
<dbReference type="GO" id="GO:0032259">
    <property type="term" value="P:methylation"/>
    <property type="evidence" value="ECO:0007669"/>
    <property type="project" value="UniProtKB-KW"/>
</dbReference>
<evidence type="ECO:0000256" key="4">
    <source>
        <dbReference type="ARBA" id="ARBA00022603"/>
    </source>
</evidence>
<dbReference type="SUPFAM" id="SSF46767">
    <property type="entry name" value="Methylated DNA-protein cysteine methyltransferase, C-terminal domain"/>
    <property type="match status" value="1"/>
</dbReference>
<evidence type="ECO:0000256" key="8">
    <source>
        <dbReference type="ARBA" id="ARBA00023163"/>
    </source>
</evidence>
<organism evidence="12 13">
    <name type="scientific">Chryseobacterium antibioticum</name>
    <dbReference type="NCBI Taxonomy" id="2728847"/>
    <lineage>
        <taxon>Bacteria</taxon>
        <taxon>Pseudomonadati</taxon>
        <taxon>Bacteroidota</taxon>
        <taxon>Flavobacteriia</taxon>
        <taxon>Flavobacteriales</taxon>
        <taxon>Weeksellaceae</taxon>
        <taxon>Chryseobacterium group</taxon>
        <taxon>Chryseobacterium</taxon>
    </lineage>
</organism>
<dbReference type="InterPro" id="IPR008332">
    <property type="entry name" value="MethylG_MeTrfase_N"/>
</dbReference>
<evidence type="ECO:0000256" key="2">
    <source>
        <dbReference type="ARBA" id="ARBA00008711"/>
    </source>
</evidence>
<dbReference type="InterPro" id="IPR009057">
    <property type="entry name" value="Homeodomain-like_sf"/>
</dbReference>
<comment type="caution">
    <text evidence="12">The sequence shown here is derived from an EMBL/GenBank/DDBJ whole genome shotgun (WGS) entry which is preliminary data.</text>
</comment>
<evidence type="ECO:0000313" key="12">
    <source>
        <dbReference type="EMBL" id="NML72339.1"/>
    </source>
</evidence>
<name>A0A7Y0ART1_9FLAO</name>
<keyword evidence="7" id="KW-0805">Transcription regulation</keyword>
<dbReference type="InterPro" id="IPR018060">
    <property type="entry name" value="HTH_AraC"/>
</dbReference>
<evidence type="ECO:0000259" key="11">
    <source>
        <dbReference type="PROSITE" id="PS01124"/>
    </source>
</evidence>
<dbReference type="PROSITE" id="PS00374">
    <property type="entry name" value="MGMT"/>
    <property type="match status" value="1"/>
</dbReference>
<evidence type="ECO:0000256" key="7">
    <source>
        <dbReference type="ARBA" id="ARBA00023015"/>
    </source>
</evidence>
<keyword evidence="9" id="KW-0234">DNA repair</keyword>
<dbReference type="InterPro" id="IPR036388">
    <property type="entry name" value="WH-like_DNA-bd_sf"/>
</dbReference>
<evidence type="ECO:0000256" key="3">
    <source>
        <dbReference type="ARBA" id="ARBA00011918"/>
    </source>
</evidence>
<dbReference type="InterPro" id="IPR014048">
    <property type="entry name" value="MethylDNA_cys_MeTrfase_DNA-bd"/>
</dbReference>
<sequence>MSAQSQIDYNRIAKAISYIQSNFRLQPSLEEVAENIHLSPAHFQKIFTEWAGTSPKKFLQFISLEHAKNLLKEEKATLFDTAYETGLSSTSRLHDLFVNIEGMSPAEYKNGGKSLNINYSFPKSPFGSVMVASTEKGICYMAFEDDKETALGNLKQTFPNASFFERQDTLQSNALSIFDQDWTKLNTIKLHLKGTDFQLKVWESLLSIPMGKLSTYGNLAEKIGNPKASRAVGTAIGSNPVAFLIPCHRVIRSTGNMGGYRWGSERKQLMVGWESSHIYSENSILL</sequence>
<proteinExistence type="inferred from homology"/>
<dbReference type="Pfam" id="PF12833">
    <property type="entry name" value="HTH_18"/>
    <property type="match status" value="1"/>
</dbReference>
<keyword evidence="6" id="KW-0227">DNA damage</keyword>
<dbReference type="CDD" id="cd06445">
    <property type="entry name" value="ATase"/>
    <property type="match status" value="1"/>
</dbReference>
<feature type="domain" description="HTH araC/xylS-type" evidence="11">
    <location>
        <begin position="13"/>
        <end position="111"/>
    </location>
</feature>
<dbReference type="InterPro" id="IPR001497">
    <property type="entry name" value="MethylDNA_cys_MeTrfase_AS"/>
</dbReference>
<dbReference type="GO" id="GO:0003700">
    <property type="term" value="F:DNA-binding transcription factor activity"/>
    <property type="evidence" value="ECO:0007669"/>
    <property type="project" value="InterPro"/>
</dbReference>
<dbReference type="RefSeq" id="WP_169236792.1">
    <property type="nucleotide sequence ID" value="NZ_JABBGI010000045.1"/>
</dbReference>
<dbReference type="InterPro" id="IPR036631">
    <property type="entry name" value="MGMT_N_sf"/>
</dbReference>
<comment type="catalytic activity">
    <reaction evidence="10">
        <text>a 6-O-methyl-2'-deoxyguanosine in DNA + L-cysteinyl-[protein] = S-methyl-L-cysteinyl-[protein] + a 2'-deoxyguanosine in DNA</text>
        <dbReference type="Rhea" id="RHEA:24000"/>
        <dbReference type="Rhea" id="RHEA-COMP:10131"/>
        <dbReference type="Rhea" id="RHEA-COMP:10132"/>
        <dbReference type="Rhea" id="RHEA-COMP:11367"/>
        <dbReference type="Rhea" id="RHEA-COMP:11368"/>
        <dbReference type="ChEBI" id="CHEBI:29950"/>
        <dbReference type="ChEBI" id="CHEBI:82612"/>
        <dbReference type="ChEBI" id="CHEBI:85445"/>
        <dbReference type="ChEBI" id="CHEBI:85448"/>
        <dbReference type="EC" id="2.1.1.63"/>
    </reaction>
</comment>
<keyword evidence="4 12" id="KW-0489">Methyltransferase</keyword>
<dbReference type="EC" id="2.1.1.63" evidence="3"/>
<gene>
    <name evidence="12" type="ORF">HHL23_21500</name>
</gene>
<dbReference type="EMBL" id="JABBGI010000045">
    <property type="protein sequence ID" value="NML72339.1"/>
    <property type="molecule type" value="Genomic_DNA"/>
</dbReference>
<dbReference type="SUPFAM" id="SSF46689">
    <property type="entry name" value="Homeodomain-like"/>
    <property type="match status" value="2"/>
</dbReference>
<evidence type="ECO:0000256" key="6">
    <source>
        <dbReference type="ARBA" id="ARBA00022763"/>
    </source>
</evidence>
<dbReference type="InterPro" id="IPR036217">
    <property type="entry name" value="MethylDNA_cys_MeTrfase_DNAb"/>
</dbReference>
<dbReference type="NCBIfam" id="TIGR00589">
    <property type="entry name" value="ogt"/>
    <property type="match status" value="1"/>
</dbReference>
<dbReference type="Pfam" id="PF01035">
    <property type="entry name" value="DNA_binding_1"/>
    <property type="match status" value="1"/>
</dbReference>
<dbReference type="GO" id="GO:0043565">
    <property type="term" value="F:sequence-specific DNA binding"/>
    <property type="evidence" value="ECO:0007669"/>
    <property type="project" value="InterPro"/>
</dbReference>
<dbReference type="SUPFAM" id="SSF53155">
    <property type="entry name" value="Methylated DNA-protein cysteine methyltransferase domain"/>
    <property type="match status" value="1"/>
</dbReference>
<dbReference type="GO" id="GO:0003908">
    <property type="term" value="F:methylated-DNA-[protein]-cysteine S-methyltransferase activity"/>
    <property type="evidence" value="ECO:0007669"/>
    <property type="project" value="UniProtKB-EC"/>
</dbReference>
<dbReference type="PROSITE" id="PS01124">
    <property type="entry name" value="HTH_ARAC_FAMILY_2"/>
    <property type="match status" value="1"/>
</dbReference>
<dbReference type="Pfam" id="PF02870">
    <property type="entry name" value="Methyltransf_1N"/>
    <property type="match status" value="1"/>
</dbReference>
<dbReference type="SMART" id="SM00342">
    <property type="entry name" value="HTH_ARAC"/>
    <property type="match status" value="1"/>
</dbReference>
<dbReference type="PANTHER" id="PTHR10815:SF13">
    <property type="entry name" value="METHYLATED-DNA--PROTEIN-CYSTEINE METHYLTRANSFERASE"/>
    <property type="match status" value="1"/>
</dbReference>
<dbReference type="Proteomes" id="UP000544054">
    <property type="component" value="Unassembled WGS sequence"/>
</dbReference>
<keyword evidence="8" id="KW-0804">Transcription</keyword>
<evidence type="ECO:0000256" key="10">
    <source>
        <dbReference type="ARBA" id="ARBA00049348"/>
    </source>
</evidence>
<evidence type="ECO:0000256" key="5">
    <source>
        <dbReference type="ARBA" id="ARBA00022679"/>
    </source>
</evidence>
<accession>A0A7Y0ART1</accession>
<dbReference type="FunFam" id="1.10.10.10:FF:000214">
    <property type="entry name" value="Methylated-DNA--protein-cysteine methyltransferase"/>
    <property type="match status" value="1"/>
</dbReference>
<evidence type="ECO:0000256" key="9">
    <source>
        <dbReference type="ARBA" id="ARBA00023204"/>
    </source>
</evidence>
<dbReference type="PANTHER" id="PTHR10815">
    <property type="entry name" value="METHYLATED-DNA--PROTEIN-CYSTEINE METHYLTRANSFERASE"/>
    <property type="match status" value="1"/>
</dbReference>
<dbReference type="AlphaFoldDB" id="A0A7Y0ART1"/>
<dbReference type="Gene3D" id="1.10.10.60">
    <property type="entry name" value="Homeodomain-like"/>
    <property type="match status" value="1"/>
</dbReference>
<dbReference type="Gene3D" id="3.30.160.70">
    <property type="entry name" value="Methylated DNA-protein cysteine methyltransferase domain"/>
    <property type="match status" value="1"/>
</dbReference>
<keyword evidence="5 12" id="KW-0808">Transferase</keyword>
<dbReference type="GO" id="GO:0006281">
    <property type="term" value="P:DNA repair"/>
    <property type="evidence" value="ECO:0007669"/>
    <property type="project" value="UniProtKB-KW"/>
</dbReference>
<protein>
    <recommendedName>
        <fullName evidence="3">methylated-DNA--[protein]-cysteine S-methyltransferase</fullName>
        <ecNumber evidence="3">2.1.1.63</ecNumber>
    </recommendedName>
</protein>
<comment type="catalytic activity">
    <reaction evidence="1">
        <text>a 4-O-methyl-thymidine in DNA + L-cysteinyl-[protein] = a thymidine in DNA + S-methyl-L-cysteinyl-[protein]</text>
        <dbReference type="Rhea" id="RHEA:53428"/>
        <dbReference type="Rhea" id="RHEA-COMP:10131"/>
        <dbReference type="Rhea" id="RHEA-COMP:10132"/>
        <dbReference type="Rhea" id="RHEA-COMP:13555"/>
        <dbReference type="Rhea" id="RHEA-COMP:13556"/>
        <dbReference type="ChEBI" id="CHEBI:29950"/>
        <dbReference type="ChEBI" id="CHEBI:82612"/>
        <dbReference type="ChEBI" id="CHEBI:137386"/>
        <dbReference type="ChEBI" id="CHEBI:137387"/>
        <dbReference type="EC" id="2.1.1.63"/>
    </reaction>
</comment>
<reference evidence="12 13" key="1">
    <citation type="submission" date="2020-04" db="EMBL/GenBank/DDBJ databases">
        <title>Chryseobacterium sp. RP-3-3 sp. nov., isolated from Jeju soil.</title>
        <authorList>
            <person name="Dahal R.H."/>
        </authorList>
    </citation>
    <scope>NUCLEOTIDE SEQUENCE [LARGE SCALE GENOMIC DNA]</scope>
    <source>
        <strain evidence="12 13">RP-3-3</strain>
    </source>
</reference>
<evidence type="ECO:0000313" key="13">
    <source>
        <dbReference type="Proteomes" id="UP000544054"/>
    </source>
</evidence>
<keyword evidence="13" id="KW-1185">Reference proteome</keyword>
<evidence type="ECO:0000256" key="1">
    <source>
        <dbReference type="ARBA" id="ARBA00001286"/>
    </source>
</evidence>